<name>A0A8H3I957_9LECA</name>
<evidence type="ECO:0000313" key="2">
    <source>
        <dbReference type="Proteomes" id="UP000664534"/>
    </source>
</evidence>
<dbReference type="OrthoDB" id="3438274at2759"/>
<organism evidence="1 2">
    <name type="scientific">Imshaugia aleurites</name>
    <dbReference type="NCBI Taxonomy" id="172621"/>
    <lineage>
        <taxon>Eukaryota</taxon>
        <taxon>Fungi</taxon>
        <taxon>Dikarya</taxon>
        <taxon>Ascomycota</taxon>
        <taxon>Pezizomycotina</taxon>
        <taxon>Lecanoromycetes</taxon>
        <taxon>OSLEUM clade</taxon>
        <taxon>Lecanoromycetidae</taxon>
        <taxon>Lecanorales</taxon>
        <taxon>Lecanorineae</taxon>
        <taxon>Parmeliaceae</taxon>
        <taxon>Imshaugia</taxon>
    </lineage>
</organism>
<proteinExistence type="predicted"/>
<dbReference type="EMBL" id="CAJPDT010000009">
    <property type="protein sequence ID" value="CAF9912055.1"/>
    <property type="molecule type" value="Genomic_DNA"/>
</dbReference>
<comment type="caution">
    <text evidence="1">The sequence shown here is derived from an EMBL/GenBank/DDBJ whole genome shotgun (WGS) entry which is preliminary data.</text>
</comment>
<evidence type="ECO:0000313" key="1">
    <source>
        <dbReference type="EMBL" id="CAF9912055.1"/>
    </source>
</evidence>
<gene>
    <name evidence="1" type="ORF">IMSHALPRED_010690</name>
</gene>
<accession>A0A8H3I957</accession>
<dbReference type="AlphaFoldDB" id="A0A8H3I957"/>
<sequence>MSDLIELLSDLALLESNISNMDQHYMSQISDLKEDVNKVYTNVISSANLPAASRQNNVYPGDQHQSAMSTSSAGLSNGDHAVRANATQMKRALSETSNCIAPGGGRKKAKGEMDPVNHDIYRLRQENKHFHEIADIINNARPANGKPLDLTGNAVYGRYKRNATLIAAARGEIFKPCQLDKDAGTNLKVITQPVPAGFDDKEDRFLVEAYQYVMENTWLLVSKRLEEKNGLRHDPVDCANRFAYL</sequence>
<keyword evidence="2" id="KW-1185">Reference proteome</keyword>
<protein>
    <submittedName>
        <fullName evidence="1">Uncharacterized protein</fullName>
    </submittedName>
</protein>
<dbReference type="Proteomes" id="UP000664534">
    <property type="component" value="Unassembled WGS sequence"/>
</dbReference>
<reference evidence="1" key="1">
    <citation type="submission" date="2021-03" db="EMBL/GenBank/DDBJ databases">
        <authorList>
            <person name="Tagirdzhanova G."/>
        </authorList>
    </citation>
    <scope>NUCLEOTIDE SEQUENCE</scope>
</reference>